<dbReference type="Pfam" id="PF11368">
    <property type="entry name" value="DUF3169"/>
    <property type="match status" value="1"/>
</dbReference>
<keyword evidence="1" id="KW-0812">Transmembrane</keyword>
<keyword evidence="3" id="KW-1185">Reference proteome</keyword>
<feature type="transmembrane region" description="Helical" evidence="1">
    <location>
        <begin position="134"/>
        <end position="157"/>
    </location>
</feature>
<accession>A0A1M5W2B7</accession>
<keyword evidence="1" id="KW-0472">Membrane</keyword>
<gene>
    <name evidence="2" type="ORF">SAMN02745207_02636</name>
</gene>
<dbReference type="OrthoDB" id="1777828at2"/>
<sequence>MNKAKKVYNKTAFRLLLLLIIGGILGGISSIGMIKFKDSEYVNLFTNMGKLFIENSININIALIVFLFLPAVYFNIKGRKITNMMFQENVSDDKIESFEKYGSKFRDISLSINSVFIILNFMLLGMTFDVTNSKLFVTLIVFLVSCIAGSVLEIVTIKFMQKNDSRLKGDPTSFKFHKDFLESCDEAEKLKIYKTGYKAFQFSRGASLVLIIITIMGNMTFKTGGFPVFISGMFMLIQISSYSYYDFKENN</sequence>
<dbReference type="EMBL" id="FQXM01000014">
    <property type="protein sequence ID" value="SHH81570.1"/>
    <property type="molecule type" value="Genomic_DNA"/>
</dbReference>
<keyword evidence="1" id="KW-1133">Transmembrane helix</keyword>
<dbReference type="RefSeq" id="WP_073338883.1">
    <property type="nucleotide sequence ID" value="NZ_FQXM01000014.1"/>
</dbReference>
<dbReference type="Proteomes" id="UP000184447">
    <property type="component" value="Unassembled WGS sequence"/>
</dbReference>
<feature type="transmembrane region" description="Helical" evidence="1">
    <location>
        <begin position="12"/>
        <end position="36"/>
    </location>
</feature>
<evidence type="ECO:0000256" key="1">
    <source>
        <dbReference type="SAM" id="Phobius"/>
    </source>
</evidence>
<feature type="transmembrane region" description="Helical" evidence="1">
    <location>
        <begin position="225"/>
        <end position="245"/>
    </location>
</feature>
<dbReference type="STRING" id="1121316.SAMN02745207_02636"/>
<dbReference type="AlphaFoldDB" id="A0A1M5W2B7"/>
<protein>
    <recommendedName>
        <fullName evidence="4">DUF3169 domain-containing protein</fullName>
    </recommendedName>
</protein>
<feature type="transmembrane region" description="Helical" evidence="1">
    <location>
        <begin position="110"/>
        <end position="128"/>
    </location>
</feature>
<feature type="transmembrane region" description="Helical" evidence="1">
    <location>
        <begin position="199"/>
        <end position="219"/>
    </location>
</feature>
<organism evidence="2 3">
    <name type="scientific">Clostridium grantii DSM 8605</name>
    <dbReference type="NCBI Taxonomy" id="1121316"/>
    <lineage>
        <taxon>Bacteria</taxon>
        <taxon>Bacillati</taxon>
        <taxon>Bacillota</taxon>
        <taxon>Clostridia</taxon>
        <taxon>Eubacteriales</taxon>
        <taxon>Clostridiaceae</taxon>
        <taxon>Clostridium</taxon>
    </lineage>
</organism>
<evidence type="ECO:0008006" key="4">
    <source>
        <dbReference type="Google" id="ProtNLM"/>
    </source>
</evidence>
<dbReference type="InterPro" id="IPR021509">
    <property type="entry name" value="DUF3169"/>
</dbReference>
<feature type="transmembrane region" description="Helical" evidence="1">
    <location>
        <begin position="56"/>
        <end position="76"/>
    </location>
</feature>
<evidence type="ECO:0000313" key="3">
    <source>
        <dbReference type="Proteomes" id="UP000184447"/>
    </source>
</evidence>
<name>A0A1M5W2B7_9CLOT</name>
<proteinExistence type="predicted"/>
<evidence type="ECO:0000313" key="2">
    <source>
        <dbReference type="EMBL" id="SHH81570.1"/>
    </source>
</evidence>
<reference evidence="2 3" key="1">
    <citation type="submission" date="2016-11" db="EMBL/GenBank/DDBJ databases">
        <authorList>
            <person name="Jaros S."/>
            <person name="Januszkiewicz K."/>
            <person name="Wedrychowicz H."/>
        </authorList>
    </citation>
    <scope>NUCLEOTIDE SEQUENCE [LARGE SCALE GENOMIC DNA]</scope>
    <source>
        <strain evidence="2 3">DSM 8605</strain>
    </source>
</reference>